<accession>A0A8S3QSD0</accession>
<evidence type="ECO:0000256" key="3">
    <source>
        <dbReference type="PROSITE-ProRule" id="PRU00089"/>
    </source>
</evidence>
<dbReference type="PROSITE" id="PS00658">
    <property type="entry name" value="FORK_HEAD_2"/>
    <property type="match status" value="1"/>
</dbReference>
<evidence type="ECO:0000256" key="4">
    <source>
        <dbReference type="SAM" id="MobiDB-lite"/>
    </source>
</evidence>
<feature type="compositionally biased region" description="Basic residues" evidence="4">
    <location>
        <begin position="185"/>
        <end position="195"/>
    </location>
</feature>
<dbReference type="GO" id="GO:0000978">
    <property type="term" value="F:RNA polymerase II cis-regulatory region sequence-specific DNA binding"/>
    <property type="evidence" value="ECO:0007669"/>
    <property type="project" value="TreeGrafter"/>
</dbReference>
<keyword evidence="2 3" id="KW-0539">Nucleus</keyword>
<dbReference type="SUPFAM" id="SSF46785">
    <property type="entry name" value="Winged helix' DNA-binding domain"/>
    <property type="match status" value="1"/>
</dbReference>
<dbReference type="InterPro" id="IPR050211">
    <property type="entry name" value="FOX_domain-containing"/>
</dbReference>
<dbReference type="GO" id="GO:0005634">
    <property type="term" value="C:nucleus"/>
    <property type="evidence" value="ECO:0007669"/>
    <property type="project" value="UniProtKB-SubCell"/>
</dbReference>
<dbReference type="InterPro" id="IPR001766">
    <property type="entry name" value="Fork_head_dom"/>
</dbReference>
<dbReference type="PANTHER" id="PTHR11829:SF142">
    <property type="entry name" value="FORK-HEAD DOMAIN-CONTAINING PROTEIN"/>
    <property type="match status" value="1"/>
</dbReference>
<dbReference type="InterPro" id="IPR036388">
    <property type="entry name" value="WH-like_DNA-bd_sf"/>
</dbReference>
<dbReference type="Pfam" id="PF00250">
    <property type="entry name" value="Forkhead"/>
    <property type="match status" value="1"/>
</dbReference>
<dbReference type="InterPro" id="IPR030456">
    <property type="entry name" value="TF_fork_head_CS_2"/>
</dbReference>
<feature type="DNA-binding region" description="Fork-head" evidence="3">
    <location>
        <begin position="95"/>
        <end position="192"/>
    </location>
</feature>
<keyword evidence="1 3" id="KW-0238">DNA-binding</keyword>
<dbReference type="InterPro" id="IPR036390">
    <property type="entry name" value="WH_DNA-bd_sf"/>
</dbReference>
<dbReference type="PRINTS" id="PR00053">
    <property type="entry name" value="FORKHEAD"/>
</dbReference>
<dbReference type="SMART" id="SM00339">
    <property type="entry name" value="FH"/>
    <property type="match status" value="1"/>
</dbReference>
<feature type="region of interest" description="Disordered" evidence="4">
    <location>
        <begin position="185"/>
        <end position="217"/>
    </location>
</feature>
<keyword evidence="7" id="KW-1185">Reference proteome</keyword>
<feature type="domain" description="Fork-head" evidence="5">
    <location>
        <begin position="95"/>
        <end position="192"/>
    </location>
</feature>
<gene>
    <name evidence="6" type="ORF">MEDL_12846</name>
</gene>
<dbReference type="Proteomes" id="UP000683360">
    <property type="component" value="Unassembled WGS sequence"/>
</dbReference>
<sequence length="293" mass="33578">MPFKSDHVIKNCETNSALTRASTVLSEIYYLTKADTERVNLDSISSEVDGVWTPSFCASESESSYSNSAEFVQKDWLPFNISNKNELSCCDTYEKPSHSYIALISMAILSKQNKKMLLSDIYQYIMDNFPFYNNTEKAWRNSIRHNLSINECFVKSGRSVSGKVNYWSVHQDFIDDFAKRDFRRRNTRRRSRKSVVKTADSSSNKFNTRNDNEYVPMTNNHIPRRIIQSPVPRFGMAKTQYTAPMQSFGSDSHVPVARKSWSEGQLCNSPSTNCTSFVFIPSSKSSFYSSCQI</sequence>
<proteinExistence type="predicted"/>
<dbReference type="GO" id="GO:0030154">
    <property type="term" value="P:cell differentiation"/>
    <property type="evidence" value="ECO:0007669"/>
    <property type="project" value="TreeGrafter"/>
</dbReference>
<evidence type="ECO:0000256" key="2">
    <source>
        <dbReference type="ARBA" id="ARBA00023242"/>
    </source>
</evidence>
<dbReference type="PROSITE" id="PS50039">
    <property type="entry name" value="FORK_HEAD_3"/>
    <property type="match status" value="1"/>
</dbReference>
<comment type="caution">
    <text evidence="6">The sequence shown here is derived from an EMBL/GenBank/DDBJ whole genome shotgun (WGS) entry which is preliminary data.</text>
</comment>
<evidence type="ECO:0000256" key="1">
    <source>
        <dbReference type="ARBA" id="ARBA00023125"/>
    </source>
</evidence>
<organism evidence="6 7">
    <name type="scientific">Mytilus edulis</name>
    <name type="common">Blue mussel</name>
    <dbReference type="NCBI Taxonomy" id="6550"/>
    <lineage>
        <taxon>Eukaryota</taxon>
        <taxon>Metazoa</taxon>
        <taxon>Spiralia</taxon>
        <taxon>Lophotrochozoa</taxon>
        <taxon>Mollusca</taxon>
        <taxon>Bivalvia</taxon>
        <taxon>Autobranchia</taxon>
        <taxon>Pteriomorphia</taxon>
        <taxon>Mytilida</taxon>
        <taxon>Mytiloidea</taxon>
        <taxon>Mytilidae</taxon>
        <taxon>Mytilinae</taxon>
        <taxon>Mytilus</taxon>
    </lineage>
</organism>
<dbReference type="AlphaFoldDB" id="A0A8S3QSD0"/>
<dbReference type="InterPro" id="IPR047519">
    <property type="entry name" value="FH_FOXQ2-like"/>
</dbReference>
<evidence type="ECO:0000259" key="5">
    <source>
        <dbReference type="PROSITE" id="PS50039"/>
    </source>
</evidence>
<protein>
    <recommendedName>
        <fullName evidence="5">Fork-head domain-containing protein</fullName>
    </recommendedName>
</protein>
<dbReference type="OrthoDB" id="5954824at2759"/>
<dbReference type="GO" id="GO:0009653">
    <property type="term" value="P:anatomical structure morphogenesis"/>
    <property type="evidence" value="ECO:0007669"/>
    <property type="project" value="TreeGrafter"/>
</dbReference>
<dbReference type="GO" id="GO:0000981">
    <property type="term" value="F:DNA-binding transcription factor activity, RNA polymerase II-specific"/>
    <property type="evidence" value="ECO:0007669"/>
    <property type="project" value="TreeGrafter"/>
</dbReference>
<comment type="subcellular location">
    <subcellularLocation>
        <location evidence="3">Nucleus</location>
    </subcellularLocation>
</comment>
<reference evidence="6" key="1">
    <citation type="submission" date="2021-03" db="EMBL/GenBank/DDBJ databases">
        <authorList>
            <person name="Bekaert M."/>
        </authorList>
    </citation>
    <scope>NUCLEOTIDE SEQUENCE</scope>
</reference>
<name>A0A8S3QSD0_MYTED</name>
<dbReference type="Gene3D" id="1.10.10.10">
    <property type="entry name" value="Winged helix-like DNA-binding domain superfamily/Winged helix DNA-binding domain"/>
    <property type="match status" value="1"/>
</dbReference>
<feature type="compositionally biased region" description="Polar residues" evidence="4">
    <location>
        <begin position="199"/>
        <end position="209"/>
    </location>
</feature>
<dbReference type="CDD" id="cd20035">
    <property type="entry name" value="FH_FOXQ2-like"/>
    <property type="match status" value="1"/>
</dbReference>
<dbReference type="EMBL" id="CAJPWZ010000664">
    <property type="protein sequence ID" value="CAG2198061.1"/>
    <property type="molecule type" value="Genomic_DNA"/>
</dbReference>
<dbReference type="FunFam" id="1.10.10.10:FF:000135">
    <property type="entry name" value="forkhead box protein G1"/>
    <property type="match status" value="1"/>
</dbReference>
<evidence type="ECO:0000313" key="7">
    <source>
        <dbReference type="Proteomes" id="UP000683360"/>
    </source>
</evidence>
<dbReference type="PANTHER" id="PTHR11829">
    <property type="entry name" value="FORKHEAD BOX PROTEIN"/>
    <property type="match status" value="1"/>
</dbReference>
<evidence type="ECO:0000313" key="6">
    <source>
        <dbReference type="EMBL" id="CAG2198061.1"/>
    </source>
</evidence>